<evidence type="ECO:0000313" key="1">
    <source>
        <dbReference type="EMBL" id="SVA86428.1"/>
    </source>
</evidence>
<sequence length="41" mass="4793">MRLLGEVQKLNVMEMALVGYSLRYGLKNLSMVYIQRIKFGE</sequence>
<reference evidence="1" key="1">
    <citation type="submission" date="2018-05" db="EMBL/GenBank/DDBJ databases">
        <authorList>
            <person name="Lanie J.A."/>
            <person name="Ng W.-L."/>
            <person name="Kazmierczak K.M."/>
            <person name="Andrzejewski T.M."/>
            <person name="Davidsen T.M."/>
            <person name="Wayne K.J."/>
            <person name="Tettelin H."/>
            <person name="Glass J.I."/>
            <person name="Rusch D."/>
            <person name="Podicherti R."/>
            <person name="Tsui H.-C.T."/>
            <person name="Winkler M.E."/>
        </authorList>
    </citation>
    <scope>NUCLEOTIDE SEQUENCE</scope>
</reference>
<proteinExistence type="predicted"/>
<protein>
    <submittedName>
        <fullName evidence="1">Uncharacterized protein</fullName>
    </submittedName>
</protein>
<name>A0A381ZAX5_9ZZZZ</name>
<gene>
    <name evidence="1" type="ORF">METZ01_LOCUS139282</name>
</gene>
<dbReference type="AlphaFoldDB" id="A0A381ZAX5"/>
<accession>A0A381ZAX5</accession>
<dbReference type="EMBL" id="UINC01020627">
    <property type="protein sequence ID" value="SVA86428.1"/>
    <property type="molecule type" value="Genomic_DNA"/>
</dbReference>
<organism evidence="1">
    <name type="scientific">marine metagenome</name>
    <dbReference type="NCBI Taxonomy" id="408172"/>
    <lineage>
        <taxon>unclassified sequences</taxon>
        <taxon>metagenomes</taxon>
        <taxon>ecological metagenomes</taxon>
    </lineage>
</organism>